<dbReference type="AlphaFoldDB" id="A0A8D8M3K6"/>
<evidence type="ECO:0000256" key="1">
    <source>
        <dbReference type="SAM" id="Phobius"/>
    </source>
</evidence>
<proteinExistence type="predicted"/>
<evidence type="ECO:0000313" key="2">
    <source>
        <dbReference type="EMBL" id="CAG6621584.1"/>
    </source>
</evidence>
<keyword evidence="1" id="KW-0812">Transmembrane</keyword>
<feature type="transmembrane region" description="Helical" evidence="1">
    <location>
        <begin position="107"/>
        <end position="128"/>
    </location>
</feature>
<keyword evidence="1" id="KW-1133">Transmembrane helix</keyword>
<protein>
    <submittedName>
        <fullName evidence="2">Uncharacterized protein</fullName>
    </submittedName>
</protein>
<dbReference type="EMBL" id="HBUF01050513">
    <property type="protein sequence ID" value="CAG6621584.1"/>
    <property type="molecule type" value="Transcribed_RNA"/>
</dbReference>
<organism evidence="2">
    <name type="scientific">Cacopsylla melanoneura</name>
    <dbReference type="NCBI Taxonomy" id="428564"/>
    <lineage>
        <taxon>Eukaryota</taxon>
        <taxon>Metazoa</taxon>
        <taxon>Ecdysozoa</taxon>
        <taxon>Arthropoda</taxon>
        <taxon>Hexapoda</taxon>
        <taxon>Insecta</taxon>
        <taxon>Pterygota</taxon>
        <taxon>Neoptera</taxon>
        <taxon>Paraneoptera</taxon>
        <taxon>Hemiptera</taxon>
        <taxon>Sternorrhyncha</taxon>
        <taxon>Psylloidea</taxon>
        <taxon>Psyllidae</taxon>
        <taxon>Psyllinae</taxon>
        <taxon>Cacopsylla</taxon>
    </lineage>
</organism>
<keyword evidence="1" id="KW-0472">Membrane</keyword>
<name>A0A8D8M3K6_9HEMI</name>
<reference evidence="2" key="1">
    <citation type="submission" date="2021-05" db="EMBL/GenBank/DDBJ databases">
        <authorList>
            <person name="Alioto T."/>
            <person name="Alioto T."/>
            <person name="Gomez Garrido J."/>
        </authorList>
    </citation>
    <scope>NUCLEOTIDE SEQUENCE</scope>
</reference>
<sequence length="129" mass="14728">MSKAKGQSLKSEMSEMPTLPTTVRQMTSDLSDTFLLELDIIHSSYHFYEAYACNGPSFDKFHPSLISKKIIKTLETPYSLSENISYLLPPPIISSKAFFFPFTLHQFLFQFSLTLILKAICVLFLCVLF</sequence>
<accession>A0A8D8M3K6</accession>